<evidence type="ECO:0000313" key="1">
    <source>
        <dbReference type="EMBL" id="OIW23084.1"/>
    </source>
</evidence>
<keyword evidence="2" id="KW-1185">Reference proteome</keyword>
<name>A0A1J7J1P8_9PEZI</name>
<dbReference type="EMBL" id="KV875108">
    <property type="protein sequence ID" value="OIW23084.1"/>
    <property type="molecule type" value="Genomic_DNA"/>
</dbReference>
<protein>
    <submittedName>
        <fullName evidence="1">Uncharacterized protein</fullName>
    </submittedName>
</protein>
<dbReference type="InParanoid" id="A0A1J7J1P8"/>
<gene>
    <name evidence="1" type="ORF">CONLIGDRAFT_686854</name>
</gene>
<organism evidence="1 2">
    <name type="scientific">Coniochaeta ligniaria NRRL 30616</name>
    <dbReference type="NCBI Taxonomy" id="1408157"/>
    <lineage>
        <taxon>Eukaryota</taxon>
        <taxon>Fungi</taxon>
        <taxon>Dikarya</taxon>
        <taxon>Ascomycota</taxon>
        <taxon>Pezizomycotina</taxon>
        <taxon>Sordariomycetes</taxon>
        <taxon>Sordariomycetidae</taxon>
        <taxon>Coniochaetales</taxon>
        <taxon>Coniochaetaceae</taxon>
        <taxon>Coniochaeta</taxon>
    </lineage>
</organism>
<accession>A0A1J7J1P8</accession>
<evidence type="ECO:0000313" key="2">
    <source>
        <dbReference type="Proteomes" id="UP000182658"/>
    </source>
</evidence>
<dbReference type="OrthoDB" id="4707307at2759"/>
<dbReference type="AlphaFoldDB" id="A0A1J7J1P8"/>
<reference evidence="1 2" key="1">
    <citation type="submission" date="2016-10" db="EMBL/GenBank/DDBJ databases">
        <title>Draft genome sequence of Coniochaeta ligniaria NRRL30616, a lignocellulolytic fungus for bioabatement of inhibitors in plant biomass hydrolysates.</title>
        <authorList>
            <consortium name="DOE Joint Genome Institute"/>
            <person name="Jimenez D.J."/>
            <person name="Hector R.E."/>
            <person name="Riley R."/>
            <person name="Sun H."/>
            <person name="Grigoriev I.V."/>
            <person name="Van Elsas J.D."/>
            <person name="Nichols N.N."/>
        </authorList>
    </citation>
    <scope>NUCLEOTIDE SEQUENCE [LARGE SCALE GENOMIC DNA]</scope>
    <source>
        <strain evidence="1 2">NRRL 30616</strain>
    </source>
</reference>
<dbReference type="STRING" id="1408157.A0A1J7J1P8"/>
<sequence length="188" mass="21253">MVSDGKTLVFTGVIAFQERLYSFTSDANQEAESQVLSLVDILLSGSALIWWNSELTAQDRRELRNGRRGLPRVLDALRQRFRQGSAMAKAKFTQSRLHLSDLADEDGNPDLKQLSTFDQKKLRYARQTGRLDDDNPKYSLSSIYPTLLQQAFRCLRSFQSTTFGVVPMIATDSHVRYSGRVAGKTKVE</sequence>
<proteinExistence type="predicted"/>
<dbReference type="Proteomes" id="UP000182658">
    <property type="component" value="Unassembled WGS sequence"/>
</dbReference>